<dbReference type="PANTHER" id="PTHR24251:SF37">
    <property type="entry name" value="CUB DOMAIN-CONTAINING PROTEIN"/>
    <property type="match status" value="1"/>
</dbReference>
<dbReference type="InterPro" id="IPR011024">
    <property type="entry name" value="G_crystallin-like"/>
</dbReference>
<dbReference type="PROSITE" id="PS01180">
    <property type="entry name" value="CUB"/>
    <property type="match status" value="1"/>
</dbReference>
<dbReference type="SMART" id="SM00042">
    <property type="entry name" value="CUB"/>
    <property type="match status" value="1"/>
</dbReference>
<protein>
    <recommendedName>
        <fullName evidence="4">CUB domain-containing protein</fullName>
    </recommendedName>
</protein>
<dbReference type="AlphaFoldDB" id="A0AAV2R0I6"/>
<evidence type="ECO:0000259" key="4">
    <source>
        <dbReference type="PROSITE" id="PS01180"/>
    </source>
</evidence>
<name>A0AAV2R0I6_MEGNR</name>
<keyword evidence="6" id="KW-1185">Reference proteome</keyword>
<keyword evidence="2" id="KW-1015">Disulfide bond</keyword>
<evidence type="ECO:0000313" key="6">
    <source>
        <dbReference type="Proteomes" id="UP001497623"/>
    </source>
</evidence>
<accession>A0AAV2R0I6</accession>
<keyword evidence="1" id="KW-0677">Repeat</keyword>
<proteinExistence type="predicted"/>
<comment type="caution">
    <text evidence="3">Lacks conserved residue(s) required for the propagation of feature annotation.</text>
</comment>
<comment type="caution">
    <text evidence="5">The sequence shown here is derived from an EMBL/GenBank/DDBJ whole genome shotgun (WGS) entry which is preliminary data.</text>
</comment>
<dbReference type="EMBL" id="CAXKWB010012611">
    <property type="protein sequence ID" value="CAL4105042.1"/>
    <property type="molecule type" value="Genomic_DNA"/>
</dbReference>
<feature type="domain" description="CUB" evidence="4">
    <location>
        <begin position="15"/>
        <end position="123"/>
    </location>
</feature>
<dbReference type="SUPFAM" id="SSF49695">
    <property type="entry name" value="gamma-Crystallin-like"/>
    <property type="match status" value="1"/>
</dbReference>
<reference evidence="5 6" key="1">
    <citation type="submission" date="2024-05" db="EMBL/GenBank/DDBJ databases">
        <authorList>
            <person name="Wallberg A."/>
        </authorList>
    </citation>
    <scope>NUCLEOTIDE SEQUENCE [LARGE SCALE GENOMIC DNA]</scope>
</reference>
<sequence>MKGFSLNWTQVNNKCSSLLNASTGFFKYPNGTTNYPSNANCSWIITTAPKTSINFFISMLDTEKDFDFLYIRDGNNSQSPLLLSLSGNQALPPMFSSSNKLFLQFSSDQSTSLTGFTFHWQQVERNKTVQITRLYTAPFGMGQFWDFNSSIPDLGVYGFENTIRSICLTGIWIYYENIDFNKIPGQVFWMPGFKSCTNLPRNFQNSKFSSVRFAGSPTNINSDSWTLYDGASFTRNSLYGTQDSGDLGELDLKVSSVILTGTSPWSFYSGKGWNGRGACVFPTQYYTLENGERFNFRLIPRITAMNIPDNAVRSIKKGCPSLLPSAHSHPFLVIHPPSILPSLLQPPLAPSQPYPASLLHPHYRTHHFNHPLSHHHLGDHFHH</sequence>
<dbReference type="CDD" id="cd00041">
    <property type="entry name" value="CUB"/>
    <property type="match status" value="1"/>
</dbReference>
<dbReference type="SUPFAM" id="SSF49854">
    <property type="entry name" value="Spermadhesin, CUB domain"/>
    <property type="match status" value="1"/>
</dbReference>
<dbReference type="Gene3D" id="2.60.120.290">
    <property type="entry name" value="Spermadhesin, CUB domain"/>
    <property type="match status" value="1"/>
</dbReference>
<dbReference type="Pfam" id="PF00431">
    <property type="entry name" value="CUB"/>
    <property type="match status" value="1"/>
</dbReference>
<dbReference type="InterPro" id="IPR000859">
    <property type="entry name" value="CUB_dom"/>
</dbReference>
<gene>
    <name evidence="5" type="ORF">MNOR_LOCUS17955</name>
</gene>
<evidence type="ECO:0000256" key="3">
    <source>
        <dbReference type="PROSITE-ProRule" id="PRU00059"/>
    </source>
</evidence>
<evidence type="ECO:0000256" key="1">
    <source>
        <dbReference type="ARBA" id="ARBA00022737"/>
    </source>
</evidence>
<dbReference type="PANTHER" id="PTHR24251">
    <property type="entry name" value="OVOCHYMASE-RELATED"/>
    <property type="match status" value="1"/>
</dbReference>
<evidence type="ECO:0000256" key="2">
    <source>
        <dbReference type="ARBA" id="ARBA00023157"/>
    </source>
</evidence>
<dbReference type="InterPro" id="IPR035914">
    <property type="entry name" value="Sperma_CUB_dom_sf"/>
</dbReference>
<dbReference type="Gene3D" id="2.60.20.10">
    <property type="entry name" value="Crystallins"/>
    <property type="match status" value="1"/>
</dbReference>
<evidence type="ECO:0000313" key="5">
    <source>
        <dbReference type="EMBL" id="CAL4105042.1"/>
    </source>
</evidence>
<dbReference type="Proteomes" id="UP001497623">
    <property type="component" value="Unassembled WGS sequence"/>
</dbReference>
<organism evidence="5 6">
    <name type="scientific">Meganyctiphanes norvegica</name>
    <name type="common">Northern krill</name>
    <name type="synonym">Thysanopoda norvegica</name>
    <dbReference type="NCBI Taxonomy" id="48144"/>
    <lineage>
        <taxon>Eukaryota</taxon>
        <taxon>Metazoa</taxon>
        <taxon>Ecdysozoa</taxon>
        <taxon>Arthropoda</taxon>
        <taxon>Crustacea</taxon>
        <taxon>Multicrustacea</taxon>
        <taxon>Malacostraca</taxon>
        <taxon>Eumalacostraca</taxon>
        <taxon>Eucarida</taxon>
        <taxon>Euphausiacea</taxon>
        <taxon>Euphausiidae</taxon>
        <taxon>Meganyctiphanes</taxon>
    </lineage>
</organism>